<organism evidence="1 2">
    <name type="scientific">Pelotomaculum isophthalicicum JI</name>
    <dbReference type="NCBI Taxonomy" id="947010"/>
    <lineage>
        <taxon>Bacteria</taxon>
        <taxon>Bacillati</taxon>
        <taxon>Bacillota</taxon>
        <taxon>Clostridia</taxon>
        <taxon>Eubacteriales</taxon>
        <taxon>Desulfotomaculaceae</taxon>
        <taxon>Pelotomaculum</taxon>
    </lineage>
</organism>
<dbReference type="InterPro" id="IPR037010">
    <property type="entry name" value="VitB12-dep_Met_synth_activ_sf"/>
</dbReference>
<comment type="caution">
    <text evidence="1">The sequence shown here is derived from an EMBL/GenBank/DDBJ whole genome shotgun (WGS) entry which is preliminary data.</text>
</comment>
<name>A0A9X4H6A9_9FIRM</name>
<dbReference type="Gene3D" id="3.40.109.40">
    <property type="match status" value="1"/>
</dbReference>
<dbReference type="EMBL" id="JAKOAV010000023">
    <property type="protein sequence ID" value="MDF9409092.1"/>
    <property type="molecule type" value="Genomic_DNA"/>
</dbReference>
<protein>
    <submittedName>
        <fullName evidence="1">Methionine synthase</fullName>
    </submittedName>
</protein>
<dbReference type="Proteomes" id="UP001154312">
    <property type="component" value="Unassembled WGS sequence"/>
</dbReference>
<evidence type="ECO:0000313" key="2">
    <source>
        <dbReference type="Proteomes" id="UP001154312"/>
    </source>
</evidence>
<gene>
    <name evidence="1" type="ORF">L7E55_12105</name>
</gene>
<keyword evidence="2" id="KW-1185">Reference proteome</keyword>
<dbReference type="GO" id="GO:0008705">
    <property type="term" value="F:methionine synthase activity"/>
    <property type="evidence" value="ECO:0007669"/>
    <property type="project" value="InterPro"/>
</dbReference>
<sequence length="211" mass="23542">MKAPDVKYFEHIPVEPNRNLILARLGYRKGITAISEKDNMFIDAAVKRALLLCNARGAFCRSKINKRSANKVVLENGIELISEKLSAFLYHSSEVVFMSSTLGREISDTITGAMNNGNASSGLVFDAVASQVVDTALDWMMSFINKTIKIKGKALTKRRFSPGYGDLNLYHQKVIYDILDLKRIDISITEKFMLEPEKSVIAIAGIEVSYE</sequence>
<dbReference type="AlphaFoldDB" id="A0A9X4H6A9"/>
<dbReference type="SUPFAM" id="SSF56507">
    <property type="entry name" value="Methionine synthase activation domain-like"/>
    <property type="match status" value="1"/>
</dbReference>
<proteinExistence type="predicted"/>
<reference evidence="1" key="1">
    <citation type="submission" date="2022-02" db="EMBL/GenBank/DDBJ databases">
        <authorList>
            <person name="Leng L."/>
        </authorList>
    </citation>
    <scope>NUCLEOTIDE SEQUENCE</scope>
    <source>
        <strain evidence="1">JI</strain>
    </source>
</reference>
<accession>A0A9X4H6A9</accession>
<dbReference type="RefSeq" id="WP_277444516.1">
    <property type="nucleotide sequence ID" value="NZ_JAKOAV010000023.1"/>
</dbReference>
<evidence type="ECO:0000313" key="1">
    <source>
        <dbReference type="EMBL" id="MDF9409092.1"/>
    </source>
</evidence>